<organism evidence="2 3">
    <name type="scientific">Elizabethkingia anophelis</name>
    <dbReference type="NCBI Taxonomy" id="1117645"/>
    <lineage>
        <taxon>Bacteria</taxon>
        <taxon>Pseudomonadati</taxon>
        <taxon>Bacteroidota</taxon>
        <taxon>Flavobacteriia</taxon>
        <taxon>Flavobacteriales</taxon>
        <taxon>Weeksellaceae</taxon>
        <taxon>Elizabethkingia</taxon>
    </lineage>
</organism>
<dbReference type="Proteomes" id="UP000190848">
    <property type="component" value="Chromosome"/>
</dbReference>
<protein>
    <submittedName>
        <fullName evidence="2">Uncharacterized protein</fullName>
    </submittedName>
</protein>
<accession>A0AAU8VHJ5</accession>
<evidence type="ECO:0000313" key="3">
    <source>
        <dbReference type="Proteomes" id="UP000190848"/>
    </source>
</evidence>
<name>A0AAU8VHJ5_9FLAO</name>
<feature type="region of interest" description="Disordered" evidence="1">
    <location>
        <begin position="35"/>
        <end position="65"/>
    </location>
</feature>
<sequence>MRKQDEETLKINKKNYIPPLLNIVTIEMEEGIASGSATTLPSSPNGQIREEWETAPDEDRPFEWS</sequence>
<gene>
    <name evidence="2" type="ORF">BBD32_15490</name>
</gene>
<feature type="compositionally biased region" description="Polar residues" evidence="1">
    <location>
        <begin position="35"/>
        <end position="46"/>
    </location>
</feature>
<dbReference type="AlphaFoldDB" id="A0AAU8VHJ5"/>
<evidence type="ECO:0000313" key="2">
    <source>
        <dbReference type="EMBL" id="AQX02760.1"/>
    </source>
</evidence>
<reference evidence="2 3" key="1">
    <citation type="submission" date="2016-07" db="EMBL/GenBank/DDBJ databases">
        <title>Revisiting the taxonomy of the Elizabethkingia Genus using Whole-Genome Sequencing, Optical Mapping, and MALDI-TOF, along with proposal of three novel Elizabethkingia species: Elizabethkingia bruuniana sp. nov., Elizabethkingia ursingii sp. nov., and Elizabethkingia occulta sp. nov.</title>
        <authorList>
            <person name="Nicholson A.C."/>
        </authorList>
    </citation>
    <scope>NUCLEOTIDE SEQUENCE [LARGE SCALE GENOMIC DNA]</scope>
    <source>
        <strain evidence="2 3">F3201</strain>
    </source>
</reference>
<proteinExistence type="predicted"/>
<feature type="compositionally biased region" description="Basic and acidic residues" evidence="1">
    <location>
        <begin position="48"/>
        <end position="65"/>
    </location>
</feature>
<evidence type="ECO:0000256" key="1">
    <source>
        <dbReference type="SAM" id="MobiDB-lite"/>
    </source>
</evidence>
<dbReference type="EMBL" id="CP016374">
    <property type="protein sequence ID" value="AQX02760.1"/>
    <property type="molecule type" value="Genomic_DNA"/>
</dbReference>